<evidence type="ECO:0000259" key="10">
    <source>
        <dbReference type="PROSITE" id="PS50928"/>
    </source>
</evidence>
<accession>A0A1H3HMH2</accession>
<evidence type="ECO:0000256" key="4">
    <source>
        <dbReference type="ARBA" id="ARBA00022475"/>
    </source>
</evidence>
<keyword evidence="4" id="KW-1003">Cell membrane</keyword>
<feature type="transmembrane region" description="Helical" evidence="9">
    <location>
        <begin position="20"/>
        <end position="44"/>
    </location>
</feature>
<keyword evidence="5" id="KW-0997">Cell inner membrane</keyword>
<dbReference type="InterPro" id="IPR035906">
    <property type="entry name" value="MetI-like_sf"/>
</dbReference>
<dbReference type="EMBL" id="FNPR01000001">
    <property type="protein sequence ID" value="SDY16415.1"/>
    <property type="molecule type" value="Genomic_DNA"/>
</dbReference>
<evidence type="ECO:0000256" key="9">
    <source>
        <dbReference type="RuleBase" id="RU363032"/>
    </source>
</evidence>
<feature type="transmembrane region" description="Helical" evidence="9">
    <location>
        <begin position="65"/>
        <end position="86"/>
    </location>
</feature>
<dbReference type="GO" id="GO:0006865">
    <property type="term" value="P:amino acid transport"/>
    <property type="evidence" value="ECO:0007669"/>
    <property type="project" value="TreeGrafter"/>
</dbReference>
<dbReference type="PANTHER" id="PTHR30614:SF10">
    <property type="entry name" value="ARGININE ABC TRANSPORTER PERMEASE PROTEIN ARTM"/>
    <property type="match status" value="1"/>
</dbReference>
<sequence length="231" mass="26001">MDWSWLPEYLPRFAEGLWLTLQLLFWSILIGMSLAIPIGLVQVTGPRPLAWLARAFTTVIRGTPLLIQLWLIYYGVGSLFPSIPGIRESFLWPVLRDAFPYAVLAFSLSVAGYEGEIMRGAFRGVPKGELEAARAIGMSPFQVLRRVWLPRALQNTFPTLTGEFILTLKATPLAATITVFEVYGIGSIVRQETYKIYEPLLFVAAIYLCLTGILVLGFRYLENRIPKQSRS</sequence>
<feature type="transmembrane region" description="Helical" evidence="9">
    <location>
        <begin position="98"/>
        <end position="115"/>
    </location>
</feature>
<dbReference type="Proteomes" id="UP000199026">
    <property type="component" value="Unassembled WGS sequence"/>
</dbReference>
<keyword evidence="8 9" id="KW-0472">Membrane</keyword>
<evidence type="ECO:0000256" key="1">
    <source>
        <dbReference type="ARBA" id="ARBA00004429"/>
    </source>
</evidence>
<dbReference type="Gene3D" id="1.10.3720.10">
    <property type="entry name" value="MetI-like"/>
    <property type="match status" value="1"/>
</dbReference>
<feature type="domain" description="ABC transmembrane type-1" evidence="10">
    <location>
        <begin position="17"/>
        <end position="219"/>
    </location>
</feature>
<organism evidence="11 12">
    <name type="scientific">Lentibacter algarum</name>
    <dbReference type="NCBI Taxonomy" id="576131"/>
    <lineage>
        <taxon>Bacteria</taxon>
        <taxon>Pseudomonadati</taxon>
        <taxon>Pseudomonadota</taxon>
        <taxon>Alphaproteobacteria</taxon>
        <taxon>Rhodobacterales</taxon>
        <taxon>Roseobacteraceae</taxon>
        <taxon>Lentibacter</taxon>
    </lineage>
</organism>
<dbReference type="CDD" id="cd06261">
    <property type="entry name" value="TM_PBP2"/>
    <property type="match status" value="1"/>
</dbReference>
<keyword evidence="6 9" id="KW-0812">Transmembrane</keyword>
<evidence type="ECO:0000256" key="3">
    <source>
        <dbReference type="ARBA" id="ARBA00022448"/>
    </source>
</evidence>
<comment type="similarity">
    <text evidence="2">Belongs to the binding-protein-dependent transport system permease family. HisMQ subfamily.</text>
</comment>
<evidence type="ECO:0000256" key="8">
    <source>
        <dbReference type="ARBA" id="ARBA00023136"/>
    </source>
</evidence>
<dbReference type="RefSeq" id="WP_089887591.1">
    <property type="nucleotide sequence ID" value="NZ_CALBNM010000017.1"/>
</dbReference>
<keyword evidence="3 9" id="KW-0813">Transport</keyword>
<gene>
    <name evidence="11" type="ORF">SAMN05444486_101520</name>
</gene>
<dbReference type="GeneID" id="78123323"/>
<dbReference type="PROSITE" id="PS50928">
    <property type="entry name" value="ABC_TM1"/>
    <property type="match status" value="1"/>
</dbReference>
<keyword evidence="12" id="KW-1185">Reference proteome</keyword>
<dbReference type="OrthoDB" id="9808674at2"/>
<feature type="transmembrane region" description="Helical" evidence="9">
    <location>
        <begin position="200"/>
        <end position="221"/>
    </location>
</feature>
<dbReference type="SUPFAM" id="SSF161098">
    <property type="entry name" value="MetI-like"/>
    <property type="match status" value="1"/>
</dbReference>
<evidence type="ECO:0000313" key="12">
    <source>
        <dbReference type="Proteomes" id="UP000199026"/>
    </source>
</evidence>
<dbReference type="AlphaFoldDB" id="A0A1H3HMH2"/>
<name>A0A1H3HMH2_9RHOB</name>
<comment type="subcellular location">
    <subcellularLocation>
        <location evidence="1">Cell inner membrane</location>
        <topology evidence="1">Multi-pass membrane protein</topology>
    </subcellularLocation>
    <subcellularLocation>
        <location evidence="9">Cell membrane</location>
        <topology evidence="9">Multi-pass membrane protein</topology>
    </subcellularLocation>
</comment>
<dbReference type="STRING" id="576131.SAMN05444486_101520"/>
<dbReference type="InterPro" id="IPR043429">
    <property type="entry name" value="ArtM/GltK/GlnP/TcyL/YhdX-like"/>
</dbReference>
<evidence type="ECO:0000256" key="6">
    <source>
        <dbReference type="ARBA" id="ARBA00022692"/>
    </source>
</evidence>
<evidence type="ECO:0000313" key="11">
    <source>
        <dbReference type="EMBL" id="SDY16415.1"/>
    </source>
</evidence>
<dbReference type="InterPro" id="IPR010065">
    <property type="entry name" value="AA_ABC_transptr_permease_3TM"/>
</dbReference>
<dbReference type="GO" id="GO:0022857">
    <property type="term" value="F:transmembrane transporter activity"/>
    <property type="evidence" value="ECO:0007669"/>
    <property type="project" value="InterPro"/>
</dbReference>
<proteinExistence type="inferred from homology"/>
<reference evidence="11 12" key="1">
    <citation type="submission" date="2016-10" db="EMBL/GenBank/DDBJ databases">
        <authorList>
            <person name="de Groot N.N."/>
        </authorList>
    </citation>
    <scope>NUCLEOTIDE SEQUENCE [LARGE SCALE GENOMIC DNA]</scope>
    <source>
        <strain evidence="11 12">DSM 24677</strain>
    </source>
</reference>
<keyword evidence="7 9" id="KW-1133">Transmembrane helix</keyword>
<evidence type="ECO:0000256" key="2">
    <source>
        <dbReference type="ARBA" id="ARBA00010072"/>
    </source>
</evidence>
<evidence type="ECO:0000256" key="5">
    <source>
        <dbReference type="ARBA" id="ARBA00022519"/>
    </source>
</evidence>
<evidence type="ECO:0000256" key="7">
    <source>
        <dbReference type="ARBA" id="ARBA00022989"/>
    </source>
</evidence>
<dbReference type="NCBIfam" id="TIGR01726">
    <property type="entry name" value="HEQRo_perm_3TM"/>
    <property type="match status" value="1"/>
</dbReference>
<dbReference type="PANTHER" id="PTHR30614">
    <property type="entry name" value="MEMBRANE COMPONENT OF AMINO ACID ABC TRANSPORTER"/>
    <property type="match status" value="1"/>
</dbReference>
<dbReference type="GO" id="GO:0043190">
    <property type="term" value="C:ATP-binding cassette (ABC) transporter complex"/>
    <property type="evidence" value="ECO:0007669"/>
    <property type="project" value="InterPro"/>
</dbReference>
<dbReference type="Pfam" id="PF00528">
    <property type="entry name" value="BPD_transp_1"/>
    <property type="match status" value="1"/>
</dbReference>
<dbReference type="InterPro" id="IPR000515">
    <property type="entry name" value="MetI-like"/>
</dbReference>
<protein>
    <submittedName>
        <fullName evidence="11">Amino acid ABC transporter membrane protein 2, PAAT family</fullName>
    </submittedName>
</protein>